<evidence type="ECO:0000256" key="7">
    <source>
        <dbReference type="SAM" id="SignalP"/>
    </source>
</evidence>
<dbReference type="AlphaFoldDB" id="A0A2S0VN47"/>
<reference evidence="9 10" key="1">
    <citation type="submission" date="2018-01" db="EMBL/GenBank/DDBJ databases">
        <title>Genome sequence of a Cantenovulum-like bacteria.</title>
        <authorList>
            <person name="Tan W.R."/>
            <person name="Lau N.-S."/>
            <person name="Go F."/>
            <person name="Amirul A.-A.A."/>
        </authorList>
    </citation>
    <scope>NUCLEOTIDE SEQUENCE [LARGE SCALE GENOMIC DNA]</scope>
    <source>
        <strain evidence="9 10">CCB-QB4</strain>
    </source>
</reference>
<dbReference type="EMBL" id="CP026604">
    <property type="protein sequence ID" value="AWB65602.1"/>
    <property type="molecule type" value="Genomic_DNA"/>
</dbReference>
<keyword evidence="7" id="KW-0732">Signal</keyword>
<dbReference type="InterPro" id="IPR002327">
    <property type="entry name" value="Cyt_c_1A/1B"/>
</dbReference>
<keyword evidence="2 6" id="KW-0349">Heme</keyword>
<evidence type="ECO:0000259" key="8">
    <source>
        <dbReference type="PROSITE" id="PS51007"/>
    </source>
</evidence>
<evidence type="ECO:0000256" key="1">
    <source>
        <dbReference type="ARBA" id="ARBA00022448"/>
    </source>
</evidence>
<keyword evidence="5 6" id="KW-0408">Iron</keyword>
<dbReference type="Proteomes" id="UP000244441">
    <property type="component" value="Chromosome"/>
</dbReference>
<feature type="chain" id="PRO_5015410048" description="Cytochrome c domain-containing protein" evidence="7">
    <location>
        <begin position="24"/>
        <end position="484"/>
    </location>
</feature>
<dbReference type="GO" id="GO:0046872">
    <property type="term" value="F:metal ion binding"/>
    <property type="evidence" value="ECO:0007669"/>
    <property type="project" value="UniProtKB-KW"/>
</dbReference>
<keyword evidence="4" id="KW-0249">Electron transport</keyword>
<dbReference type="GO" id="GO:0009055">
    <property type="term" value="F:electron transfer activity"/>
    <property type="evidence" value="ECO:0007669"/>
    <property type="project" value="InterPro"/>
</dbReference>
<keyword evidence="1" id="KW-0813">Transport</keyword>
<dbReference type="Gene3D" id="1.10.760.10">
    <property type="entry name" value="Cytochrome c-like domain"/>
    <property type="match status" value="1"/>
</dbReference>
<proteinExistence type="predicted"/>
<evidence type="ECO:0000256" key="5">
    <source>
        <dbReference type="ARBA" id="ARBA00023004"/>
    </source>
</evidence>
<keyword evidence="3 6" id="KW-0479">Metal-binding</keyword>
<accession>A0A2S0VN47</accession>
<organism evidence="9 10">
    <name type="scientific">Saccharobesus litoralis</name>
    <dbReference type="NCBI Taxonomy" id="2172099"/>
    <lineage>
        <taxon>Bacteria</taxon>
        <taxon>Pseudomonadati</taxon>
        <taxon>Pseudomonadota</taxon>
        <taxon>Gammaproteobacteria</taxon>
        <taxon>Alteromonadales</taxon>
        <taxon>Alteromonadaceae</taxon>
        <taxon>Saccharobesus</taxon>
    </lineage>
</organism>
<evidence type="ECO:0000256" key="4">
    <source>
        <dbReference type="ARBA" id="ARBA00022982"/>
    </source>
</evidence>
<evidence type="ECO:0000313" key="10">
    <source>
        <dbReference type="Proteomes" id="UP000244441"/>
    </source>
</evidence>
<evidence type="ECO:0000256" key="3">
    <source>
        <dbReference type="ARBA" id="ARBA00022723"/>
    </source>
</evidence>
<dbReference type="RefSeq" id="WP_108601677.1">
    <property type="nucleotide sequence ID" value="NZ_CP026604.1"/>
</dbReference>
<dbReference type="SUPFAM" id="SSF46626">
    <property type="entry name" value="Cytochrome c"/>
    <property type="match status" value="1"/>
</dbReference>
<gene>
    <name evidence="9" type="ORF">C2869_03745</name>
</gene>
<dbReference type="KEGG" id="cate:C2869_03745"/>
<keyword evidence="10" id="KW-1185">Reference proteome</keyword>
<sequence length="484" mass="54603">MFKPSSLVIALLSLVLVSGTALAEKPAKTKNVEKYADEYSGRHNQKNIRMAVASKAFSWLSGSPADNEKLSVGKSAQFFGFVALRYQSDRAARRGDLGRVFHHLASEQQRAAVLKAAKQETQVMQDWWTVRKQILRQLEYHLYTGEAINETELLTLSAEFGWLNAHAGLIEAQACASIEQHLTAAQWQKLKQLRKDPALASRDNKARLDFSSELEQNIPDNSKDLAARYEDIFAKCFSYLTGTLQDREVIPLGQPAQFFGFVSIRHKSGRGAKRGKISKQFDKLLSREQLTYLNKATNALLLEIKQFKRLRRELMLYMDRVRFGNQQTFDLEEYKQLAYKLGVVEIRCAIIEALSYRKVRAVMSEAQQAQMMVLRSDYIIDSKTTENLAGLDRGKQLFKLCAGCHQQNNLAPSLNGILNRPVASLNFAYSDAFKQQQSAIWTSEKLDSFLAAPDKAIPGNKMGFAGLLKAQDRQALISYLSTLK</sequence>
<dbReference type="InterPro" id="IPR009056">
    <property type="entry name" value="Cyt_c-like_dom"/>
</dbReference>
<dbReference type="Pfam" id="PF00034">
    <property type="entry name" value="Cytochrom_C"/>
    <property type="match status" value="1"/>
</dbReference>
<evidence type="ECO:0000256" key="6">
    <source>
        <dbReference type="PROSITE-ProRule" id="PRU00433"/>
    </source>
</evidence>
<dbReference type="PROSITE" id="PS51007">
    <property type="entry name" value="CYTC"/>
    <property type="match status" value="1"/>
</dbReference>
<name>A0A2S0VN47_9ALTE</name>
<feature type="signal peptide" evidence="7">
    <location>
        <begin position="1"/>
        <end position="23"/>
    </location>
</feature>
<dbReference type="OrthoDB" id="9770043at2"/>
<feature type="domain" description="Cytochrome c" evidence="8">
    <location>
        <begin position="389"/>
        <end position="484"/>
    </location>
</feature>
<dbReference type="PANTHER" id="PTHR11961">
    <property type="entry name" value="CYTOCHROME C"/>
    <property type="match status" value="1"/>
</dbReference>
<evidence type="ECO:0000313" key="9">
    <source>
        <dbReference type="EMBL" id="AWB65602.1"/>
    </source>
</evidence>
<evidence type="ECO:0000256" key="2">
    <source>
        <dbReference type="ARBA" id="ARBA00022617"/>
    </source>
</evidence>
<protein>
    <recommendedName>
        <fullName evidence="8">Cytochrome c domain-containing protein</fullName>
    </recommendedName>
</protein>
<dbReference type="GO" id="GO:0020037">
    <property type="term" value="F:heme binding"/>
    <property type="evidence" value="ECO:0007669"/>
    <property type="project" value="InterPro"/>
</dbReference>
<dbReference type="InterPro" id="IPR036909">
    <property type="entry name" value="Cyt_c-like_dom_sf"/>
</dbReference>